<dbReference type="PANTHER" id="PTHR48021">
    <property type="match status" value="1"/>
</dbReference>
<evidence type="ECO:0000256" key="1">
    <source>
        <dbReference type="ARBA" id="ARBA00004141"/>
    </source>
</evidence>
<comment type="caution">
    <text evidence="8">The sequence shown here is derived from an EMBL/GenBank/DDBJ whole genome shotgun (WGS) entry which is preliminary data.</text>
</comment>
<feature type="domain" description="Major facilitator superfamily (MFS) profile" evidence="7">
    <location>
        <begin position="1"/>
        <end position="421"/>
    </location>
</feature>
<evidence type="ECO:0000256" key="3">
    <source>
        <dbReference type="ARBA" id="ARBA00022989"/>
    </source>
</evidence>
<evidence type="ECO:0000256" key="5">
    <source>
        <dbReference type="SAM" id="MobiDB-lite"/>
    </source>
</evidence>
<sequence>MSSEGNLVRAVFVAFLTSLSAGICLGYRSYLIFARSWILEAEITFYAGLVCGSLLACWFMARCGRQWTMHFTCLLSLVGWSCFCASPRSGSGNCYLTGCFLLGTSVSLFIPACLVYLFEIVPCKWAATVGCLTWFGVTLGFTLSQALIAFPSWIRIAFINATIVTVVNIILWPLPESPKWLKKVEQFQMAAAASSWFYGLTPGDAADGRGSLSPQDAKSLLGAAPAQIPTLQYKSKFLVAMWLMLLQQLTGFGPMLYFGELIFKYEGFPVAYYLAPSIGLPQVVSTLIAILVANFAPRKAMLYYSAIIMTLAHFILGLLLTSDDLKPTSPFIILCITLYMIGFSLGWGPLPMVIIMELFGPAERDFPLGLTVSLSWLMHFFLIFSYEPITVVVPPSVYHWMTAGFCLFACFVVRQWIPETKDSDADEYVVKRAMNLELRGSAPSSSTNAFVPRPASSVDNKIA</sequence>
<dbReference type="InterPro" id="IPR005828">
    <property type="entry name" value="MFS_sugar_transport-like"/>
</dbReference>
<feature type="transmembrane region" description="Helical" evidence="6">
    <location>
        <begin position="95"/>
        <end position="118"/>
    </location>
</feature>
<dbReference type="SUPFAM" id="SSF103473">
    <property type="entry name" value="MFS general substrate transporter"/>
    <property type="match status" value="1"/>
</dbReference>
<feature type="transmembrane region" description="Helical" evidence="6">
    <location>
        <begin position="43"/>
        <end position="61"/>
    </location>
</feature>
<feature type="transmembrane region" description="Helical" evidence="6">
    <location>
        <begin position="237"/>
        <end position="258"/>
    </location>
</feature>
<accession>A0AAV2TYH6</accession>
<dbReference type="GO" id="GO:0016020">
    <property type="term" value="C:membrane"/>
    <property type="evidence" value="ECO:0007669"/>
    <property type="project" value="UniProtKB-SubCell"/>
</dbReference>
<organism evidence="8 9">
    <name type="scientific">Calicophoron daubneyi</name>
    <name type="common">Rumen fluke</name>
    <name type="synonym">Paramphistomum daubneyi</name>
    <dbReference type="NCBI Taxonomy" id="300641"/>
    <lineage>
        <taxon>Eukaryota</taxon>
        <taxon>Metazoa</taxon>
        <taxon>Spiralia</taxon>
        <taxon>Lophotrochozoa</taxon>
        <taxon>Platyhelminthes</taxon>
        <taxon>Trematoda</taxon>
        <taxon>Digenea</taxon>
        <taxon>Plagiorchiida</taxon>
        <taxon>Pronocephalata</taxon>
        <taxon>Paramphistomoidea</taxon>
        <taxon>Paramphistomidae</taxon>
        <taxon>Calicophoron</taxon>
    </lineage>
</organism>
<keyword evidence="4 6" id="KW-0472">Membrane</keyword>
<dbReference type="EMBL" id="CAXLJL010000900">
    <property type="protein sequence ID" value="CAL5141574.1"/>
    <property type="molecule type" value="Genomic_DNA"/>
</dbReference>
<dbReference type="InterPro" id="IPR050549">
    <property type="entry name" value="MFS_Trehalose_Transporter"/>
</dbReference>
<dbReference type="PROSITE" id="PS50850">
    <property type="entry name" value="MFS"/>
    <property type="match status" value="1"/>
</dbReference>
<dbReference type="InterPro" id="IPR003663">
    <property type="entry name" value="Sugar/inositol_transpt"/>
</dbReference>
<comment type="subcellular location">
    <subcellularLocation>
        <location evidence="1">Membrane</location>
        <topology evidence="1">Multi-pass membrane protein</topology>
    </subcellularLocation>
</comment>
<dbReference type="InterPro" id="IPR020846">
    <property type="entry name" value="MFS_dom"/>
</dbReference>
<dbReference type="Proteomes" id="UP001497525">
    <property type="component" value="Unassembled WGS sequence"/>
</dbReference>
<feature type="transmembrane region" description="Helical" evidence="6">
    <location>
        <begin position="153"/>
        <end position="174"/>
    </location>
</feature>
<dbReference type="AlphaFoldDB" id="A0AAV2TYH6"/>
<evidence type="ECO:0000313" key="9">
    <source>
        <dbReference type="Proteomes" id="UP001497525"/>
    </source>
</evidence>
<evidence type="ECO:0000256" key="6">
    <source>
        <dbReference type="SAM" id="Phobius"/>
    </source>
</evidence>
<feature type="transmembrane region" description="Helical" evidence="6">
    <location>
        <begin position="125"/>
        <end position="147"/>
    </location>
</feature>
<evidence type="ECO:0000256" key="2">
    <source>
        <dbReference type="ARBA" id="ARBA00022692"/>
    </source>
</evidence>
<dbReference type="Pfam" id="PF00083">
    <property type="entry name" value="Sugar_tr"/>
    <property type="match status" value="1"/>
</dbReference>
<feature type="transmembrane region" description="Helical" evidence="6">
    <location>
        <begin position="270"/>
        <end position="293"/>
    </location>
</feature>
<feature type="transmembrane region" description="Helical" evidence="6">
    <location>
        <begin position="366"/>
        <end position="386"/>
    </location>
</feature>
<feature type="transmembrane region" description="Helical" evidence="6">
    <location>
        <begin position="7"/>
        <end position="31"/>
    </location>
</feature>
<dbReference type="GO" id="GO:0022857">
    <property type="term" value="F:transmembrane transporter activity"/>
    <property type="evidence" value="ECO:0007669"/>
    <property type="project" value="InterPro"/>
</dbReference>
<protein>
    <recommendedName>
        <fullName evidence="7">Major facilitator superfamily (MFS) profile domain-containing protein</fullName>
    </recommendedName>
</protein>
<feature type="transmembrane region" description="Helical" evidence="6">
    <location>
        <begin position="331"/>
        <end position="354"/>
    </location>
</feature>
<evidence type="ECO:0000313" key="8">
    <source>
        <dbReference type="EMBL" id="CAL5141574.1"/>
    </source>
</evidence>
<feature type="region of interest" description="Disordered" evidence="5">
    <location>
        <begin position="440"/>
        <end position="463"/>
    </location>
</feature>
<evidence type="ECO:0000256" key="4">
    <source>
        <dbReference type="ARBA" id="ARBA00023136"/>
    </source>
</evidence>
<keyword evidence="2 6" id="KW-0812">Transmembrane</keyword>
<name>A0AAV2TYH6_CALDB</name>
<keyword evidence="3 6" id="KW-1133">Transmembrane helix</keyword>
<dbReference type="PANTHER" id="PTHR48021:SF1">
    <property type="entry name" value="GH07001P-RELATED"/>
    <property type="match status" value="1"/>
</dbReference>
<evidence type="ECO:0000259" key="7">
    <source>
        <dbReference type="PROSITE" id="PS50850"/>
    </source>
</evidence>
<feature type="transmembrane region" description="Helical" evidence="6">
    <location>
        <begin position="300"/>
        <end position="319"/>
    </location>
</feature>
<reference evidence="8" key="1">
    <citation type="submission" date="2024-06" db="EMBL/GenBank/DDBJ databases">
        <authorList>
            <person name="Liu X."/>
            <person name="Lenzi L."/>
            <person name="Haldenby T S."/>
            <person name="Uol C."/>
        </authorList>
    </citation>
    <scope>NUCLEOTIDE SEQUENCE</scope>
</reference>
<proteinExistence type="predicted"/>
<gene>
    <name evidence="8" type="ORF">CDAUBV1_LOCUS16802</name>
</gene>
<dbReference type="PRINTS" id="PR00171">
    <property type="entry name" value="SUGRTRNSPORT"/>
</dbReference>
<feature type="transmembrane region" description="Helical" evidence="6">
    <location>
        <begin position="398"/>
        <end position="417"/>
    </location>
</feature>
<dbReference type="Gene3D" id="1.20.1250.20">
    <property type="entry name" value="MFS general substrate transporter like domains"/>
    <property type="match status" value="1"/>
</dbReference>
<dbReference type="InterPro" id="IPR036259">
    <property type="entry name" value="MFS_trans_sf"/>
</dbReference>